<name>A0A1I7ZWL1_9BILA</name>
<reference evidence="4" key="1">
    <citation type="submission" date="2016-11" db="UniProtKB">
        <authorList>
            <consortium name="WormBaseParasite"/>
        </authorList>
    </citation>
    <scope>IDENTIFICATION</scope>
</reference>
<dbReference type="Proteomes" id="UP000095287">
    <property type="component" value="Unplaced"/>
</dbReference>
<evidence type="ECO:0000259" key="2">
    <source>
        <dbReference type="Pfam" id="PF10419"/>
    </source>
</evidence>
<evidence type="ECO:0000256" key="1">
    <source>
        <dbReference type="SAM" id="MobiDB-lite"/>
    </source>
</evidence>
<accession>A0A1I7ZWL1</accession>
<evidence type="ECO:0000313" key="3">
    <source>
        <dbReference type="Proteomes" id="UP000095287"/>
    </source>
</evidence>
<dbReference type="Pfam" id="PF10419">
    <property type="entry name" value="TFIIIC_sub6"/>
    <property type="match status" value="1"/>
</dbReference>
<dbReference type="WBParaSite" id="L893_g30320.t1">
    <property type="protein sequence ID" value="L893_g30320.t1"/>
    <property type="gene ID" value="L893_g30320"/>
</dbReference>
<dbReference type="AlphaFoldDB" id="A0A1I7ZWL1"/>
<organism evidence="3 4">
    <name type="scientific">Steinernema glaseri</name>
    <dbReference type="NCBI Taxonomy" id="37863"/>
    <lineage>
        <taxon>Eukaryota</taxon>
        <taxon>Metazoa</taxon>
        <taxon>Ecdysozoa</taxon>
        <taxon>Nematoda</taxon>
        <taxon>Chromadorea</taxon>
        <taxon>Rhabditida</taxon>
        <taxon>Tylenchina</taxon>
        <taxon>Panagrolaimomorpha</taxon>
        <taxon>Strongyloidoidea</taxon>
        <taxon>Steinernematidae</taxon>
        <taxon>Steinernema</taxon>
    </lineage>
</organism>
<protein>
    <submittedName>
        <fullName evidence="4">TFIIIC_sub6 domain-containing protein</fullName>
    </submittedName>
</protein>
<keyword evidence="3" id="KW-1185">Reference proteome</keyword>
<proteinExistence type="predicted"/>
<dbReference type="Gene3D" id="2.60.40.4370">
    <property type="match status" value="1"/>
</dbReference>
<dbReference type="InterPro" id="IPR019481">
    <property type="entry name" value="TFIIIC_triple_barrel"/>
</dbReference>
<feature type="domain" description="Transcription factor TFIIIC triple barrel" evidence="2">
    <location>
        <begin position="9"/>
        <end position="87"/>
    </location>
</feature>
<feature type="compositionally biased region" description="Basic and acidic residues" evidence="1">
    <location>
        <begin position="99"/>
        <end position="113"/>
    </location>
</feature>
<sequence>MDLDEDDYEEITMVMQLDGVLDTSVVRENVQSGQCTVRRAGTAHPVVQMGKSLYSAEWVQTMGTDLILKSNEQHQLELVSVSGVRMNAEKALASAPPKDAADPEAPKEKERKS</sequence>
<feature type="region of interest" description="Disordered" evidence="1">
    <location>
        <begin position="89"/>
        <end position="113"/>
    </location>
</feature>
<evidence type="ECO:0000313" key="4">
    <source>
        <dbReference type="WBParaSite" id="L893_g30320.t1"/>
    </source>
</evidence>